<proteinExistence type="predicted"/>
<dbReference type="GeneTree" id="ENSGT01150000289701"/>
<organism evidence="2 3">
    <name type="scientific">Phocoena sinus</name>
    <name type="common">Vaquita</name>
    <dbReference type="NCBI Taxonomy" id="42100"/>
    <lineage>
        <taxon>Eukaryota</taxon>
        <taxon>Metazoa</taxon>
        <taxon>Chordata</taxon>
        <taxon>Craniata</taxon>
        <taxon>Vertebrata</taxon>
        <taxon>Euteleostomi</taxon>
        <taxon>Mammalia</taxon>
        <taxon>Eutheria</taxon>
        <taxon>Laurasiatheria</taxon>
        <taxon>Artiodactyla</taxon>
        <taxon>Whippomorpha</taxon>
        <taxon>Cetacea</taxon>
        <taxon>Odontoceti</taxon>
        <taxon>Phocoenidae</taxon>
        <taxon>Phocoena</taxon>
    </lineage>
</organism>
<evidence type="ECO:0000313" key="3">
    <source>
        <dbReference type="Proteomes" id="UP000694554"/>
    </source>
</evidence>
<dbReference type="Proteomes" id="UP000694554">
    <property type="component" value="Chromosome 3"/>
</dbReference>
<feature type="transmembrane region" description="Helical" evidence="1">
    <location>
        <begin position="19"/>
        <end position="40"/>
    </location>
</feature>
<sequence length="97" mass="10995">MCLWAICMSSLEKYLFRSYAHFLIGLCGFLLLLLSCMSCLDILEIKPLSIALFVNIFSHSIGYLFILLMVSFAVQKLVSLIRSHLFIFAFISIALGH</sequence>
<reference evidence="2" key="2">
    <citation type="submission" date="2025-08" db="UniProtKB">
        <authorList>
            <consortium name="Ensembl"/>
        </authorList>
    </citation>
    <scope>IDENTIFICATION</scope>
</reference>
<accession>A0A8C9BTM0</accession>
<keyword evidence="3" id="KW-1185">Reference proteome</keyword>
<keyword evidence="1" id="KW-0812">Transmembrane</keyword>
<protein>
    <submittedName>
        <fullName evidence="2">Uncharacterized protein</fullName>
    </submittedName>
</protein>
<keyword evidence="1" id="KW-0472">Membrane</keyword>
<evidence type="ECO:0000313" key="2">
    <source>
        <dbReference type="Ensembl" id="ENSPSNP00000014627.1"/>
    </source>
</evidence>
<keyword evidence="1" id="KW-1133">Transmembrane helix</keyword>
<reference evidence="2" key="1">
    <citation type="submission" date="2019-08" db="EMBL/GenBank/DDBJ databases">
        <title>Phocoena sinus (Vaquita) genome, mPhoSin1, primary haplotype.</title>
        <authorList>
            <person name="Morin P."/>
            <person name="Mountcastle J."/>
            <person name="Fungtammasan C."/>
            <person name="Rhie A."/>
            <person name="Rojas-Bracho L."/>
            <person name="Smith C.R."/>
            <person name="Taylor B.L."/>
            <person name="Gulland F.M.D."/>
            <person name="Musser W."/>
            <person name="Houck M."/>
            <person name="Haase B."/>
            <person name="Paez S."/>
            <person name="Howe K."/>
            <person name="Torrance J."/>
            <person name="Formenti G."/>
            <person name="Phillippy A."/>
            <person name="Ryder O."/>
            <person name="Jarvis E.D."/>
            <person name="Fedrigo O."/>
        </authorList>
    </citation>
    <scope>NUCLEOTIDE SEQUENCE [LARGE SCALE GENOMIC DNA]</scope>
</reference>
<dbReference type="AlphaFoldDB" id="A0A8C9BTM0"/>
<reference evidence="2" key="3">
    <citation type="submission" date="2025-09" db="UniProtKB">
        <authorList>
            <consortium name="Ensembl"/>
        </authorList>
    </citation>
    <scope>IDENTIFICATION</scope>
</reference>
<evidence type="ECO:0000256" key="1">
    <source>
        <dbReference type="SAM" id="Phobius"/>
    </source>
</evidence>
<name>A0A8C9BTM0_PHOSS</name>
<feature type="transmembrane region" description="Helical" evidence="1">
    <location>
        <begin position="52"/>
        <end position="74"/>
    </location>
</feature>
<dbReference type="Ensembl" id="ENSPSNT00000016523.1">
    <property type="protein sequence ID" value="ENSPSNP00000014627.1"/>
    <property type="gene ID" value="ENSPSNG00000010806.1"/>
</dbReference>
<feature type="transmembrane region" description="Helical" evidence="1">
    <location>
        <begin position="80"/>
        <end position="96"/>
    </location>
</feature>